<evidence type="ECO:0008006" key="5">
    <source>
        <dbReference type="Google" id="ProtNLM"/>
    </source>
</evidence>
<evidence type="ECO:0000313" key="4">
    <source>
        <dbReference type="Proteomes" id="UP000053097"/>
    </source>
</evidence>
<dbReference type="EMBL" id="KK107131">
    <property type="protein sequence ID" value="EZA58188.1"/>
    <property type="molecule type" value="Genomic_DNA"/>
</dbReference>
<reference evidence="3" key="3">
    <citation type="submission" date="2018-07" db="EMBL/GenBank/DDBJ databases">
        <authorList>
            <person name="Mckenzie S.K."/>
            <person name="Kronauer D.J.C."/>
        </authorList>
    </citation>
    <scope>NUCLEOTIDE SEQUENCE</scope>
    <source>
        <strain evidence="3">Clonal line C1</strain>
    </source>
</reference>
<evidence type="ECO:0000313" key="3">
    <source>
        <dbReference type="EMBL" id="RLU15622.1"/>
    </source>
</evidence>
<sequence length="91" mass="11598">MTDITLTTEQRKFLEECEEEFKDRYTEKDNSFMNIKMQELKKPPIVDPWYNKPRRYEWSRHDQTHTHGRRNHYWNRRNNDRSERMDRHGRR</sequence>
<dbReference type="STRING" id="2015173.A0A026WQH7"/>
<feature type="compositionally biased region" description="Basic residues" evidence="1">
    <location>
        <begin position="66"/>
        <end position="75"/>
    </location>
</feature>
<dbReference type="GO" id="GO:0003723">
    <property type="term" value="F:RNA binding"/>
    <property type="evidence" value="ECO:0007669"/>
    <property type="project" value="InterPro"/>
</dbReference>
<dbReference type="OMA" id="RHFIQHR"/>
<reference evidence="2 4" key="1">
    <citation type="journal article" date="2014" name="Curr. Biol.">
        <title>The genome of the clonal raider ant Cerapachys biroi.</title>
        <authorList>
            <person name="Oxley P.R."/>
            <person name="Ji L."/>
            <person name="Fetter-Pruneda I."/>
            <person name="McKenzie S.K."/>
            <person name="Li C."/>
            <person name="Hu H."/>
            <person name="Zhang G."/>
            <person name="Kronauer D.J."/>
        </authorList>
    </citation>
    <scope>NUCLEOTIDE SEQUENCE [LARGE SCALE GENOMIC DNA]</scope>
</reference>
<name>A0A026WQH7_OOCBI</name>
<reference evidence="3" key="2">
    <citation type="journal article" date="2018" name="Genome Res.">
        <title>The genomic architecture and molecular evolution of ant odorant receptors.</title>
        <authorList>
            <person name="McKenzie S.K."/>
            <person name="Kronauer D.J.C."/>
        </authorList>
    </citation>
    <scope>NUCLEOTIDE SEQUENCE [LARGE SCALE GENOMIC DNA]</scope>
    <source>
        <strain evidence="3">Clonal line C1</strain>
    </source>
</reference>
<dbReference type="OrthoDB" id="5875297at2759"/>
<dbReference type="AlphaFoldDB" id="A0A026WQH7"/>
<dbReference type="Pfam" id="PF15320">
    <property type="entry name" value="RAM"/>
    <property type="match status" value="1"/>
</dbReference>
<dbReference type="GO" id="GO:0106005">
    <property type="term" value="P:RNA 5'-cap (guanine-N7)-methylation"/>
    <property type="evidence" value="ECO:0007669"/>
    <property type="project" value="InterPro"/>
</dbReference>
<feature type="compositionally biased region" description="Basic and acidic residues" evidence="1">
    <location>
        <begin position="77"/>
        <end position="91"/>
    </location>
</feature>
<protein>
    <recommendedName>
        <fullName evidence="5">RNMT-activating mini protein</fullName>
    </recommendedName>
</protein>
<feature type="region of interest" description="Disordered" evidence="1">
    <location>
        <begin position="58"/>
        <end position="91"/>
    </location>
</feature>
<dbReference type="GO" id="GO:0031533">
    <property type="term" value="C:mRNA capping enzyme complex"/>
    <property type="evidence" value="ECO:0007669"/>
    <property type="project" value="InterPro"/>
</dbReference>
<dbReference type="Proteomes" id="UP000053097">
    <property type="component" value="Unassembled WGS sequence"/>
</dbReference>
<accession>A0A026WQH7</accession>
<evidence type="ECO:0000313" key="2">
    <source>
        <dbReference type="EMBL" id="EZA58188.1"/>
    </source>
</evidence>
<evidence type="ECO:0000256" key="1">
    <source>
        <dbReference type="SAM" id="MobiDB-lite"/>
    </source>
</evidence>
<dbReference type="Proteomes" id="UP000279307">
    <property type="component" value="Chromosome 12"/>
</dbReference>
<gene>
    <name evidence="3" type="ORF">DMN91_011375</name>
    <name evidence="2" type="ORF">X777_01552</name>
</gene>
<keyword evidence="4" id="KW-1185">Reference proteome</keyword>
<dbReference type="InterPro" id="IPR028271">
    <property type="entry name" value="RAMAC"/>
</dbReference>
<dbReference type="EMBL" id="QOIP01000012">
    <property type="protein sequence ID" value="RLU15622.1"/>
    <property type="molecule type" value="Genomic_DNA"/>
</dbReference>
<proteinExistence type="predicted"/>
<organism evidence="2 4">
    <name type="scientific">Ooceraea biroi</name>
    <name type="common">Clonal raider ant</name>
    <name type="synonym">Cerapachys biroi</name>
    <dbReference type="NCBI Taxonomy" id="2015173"/>
    <lineage>
        <taxon>Eukaryota</taxon>
        <taxon>Metazoa</taxon>
        <taxon>Ecdysozoa</taxon>
        <taxon>Arthropoda</taxon>
        <taxon>Hexapoda</taxon>
        <taxon>Insecta</taxon>
        <taxon>Pterygota</taxon>
        <taxon>Neoptera</taxon>
        <taxon>Endopterygota</taxon>
        <taxon>Hymenoptera</taxon>
        <taxon>Apocrita</taxon>
        <taxon>Aculeata</taxon>
        <taxon>Formicoidea</taxon>
        <taxon>Formicidae</taxon>
        <taxon>Dorylinae</taxon>
        <taxon>Ooceraea</taxon>
    </lineage>
</organism>